<sequence>MSILADSEKATVLTIDHAPPPTGNDSQSDIARHSACSLIPLNSSGTRTSSASGGSEFRSSQERINLASTPSHEILDLETVPADSEQTSNAKTLPVALEPPYISIVGINEFVYNSRNWLMREFDGVDVERDGEGLEIVLRNEAAGVFRTYKSVNHEVLDPATLMYSHEKLSSFSKVSTGLSDFETIMTKICDDWVRTVTCLQAVISGAGSRVLLDQGTIPRHLLRTLSNLAEASDKLQRDVVMIVDICDSALESIKSWRGKPNLGLPTSENESVLHGSILDDAAADEPLATVDQAQLEGRIEAVRGRAIKLQTTVKMDLVERVNTLIQRVRQSTNPIIHIMRLAEAMHRSR</sequence>
<organism evidence="2 3">
    <name type="scientific">Ascobolus immersus RN42</name>
    <dbReference type="NCBI Taxonomy" id="1160509"/>
    <lineage>
        <taxon>Eukaryota</taxon>
        <taxon>Fungi</taxon>
        <taxon>Dikarya</taxon>
        <taxon>Ascomycota</taxon>
        <taxon>Pezizomycotina</taxon>
        <taxon>Pezizomycetes</taxon>
        <taxon>Pezizales</taxon>
        <taxon>Ascobolaceae</taxon>
        <taxon>Ascobolus</taxon>
    </lineage>
</organism>
<evidence type="ECO:0000313" key="2">
    <source>
        <dbReference type="EMBL" id="RPA73631.1"/>
    </source>
</evidence>
<reference evidence="2 3" key="1">
    <citation type="journal article" date="2018" name="Nat. Ecol. Evol.">
        <title>Pezizomycetes genomes reveal the molecular basis of ectomycorrhizal truffle lifestyle.</title>
        <authorList>
            <person name="Murat C."/>
            <person name="Payen T."/>
            <person name="Noel B."/>
            <person name="Kuo A."/>
            <person name="Morin E."/>
            <person name="Chen J."/>
            <person name="Kohler A."/>
            <person name="Krizsan K."/>
            <person name="Balestrini R."/>
            <person name="Da Silva C."/>
            <person name="Montanini B."/>
            <person name="Hainaut M."/>
            <person name="Levati E."/>
            <person name="Barry K.W."/>
            <person name="Belfiori B."/>
            <person name="Cichocki N."/>
            <person name="Clum A."/>
            <person name="Dockter R.B."/>
            <person name="Fauchery L."/>
            <person name="Guy J."/>
            <person name="Iotti M."/>
            <person name="Le Tacon F."/>
            <person name="Lindquist E.A."/>
            <person name="Lipzen A."/>
            <person name="Malagnac F."/>
            <person name="Mello A."/>
            <person name="Molinier V."/>
            <person name="Miyauchi S."/>
            <person name="Poulain J."/>
            <person name="Riccioni C."/>
            <person name="Rubini A."/>
            <person name="Sitrit Y."/>
            <person name="Splivallo R."/>
            <person name="Traeger S."/>
            <person name="Wang M."/>
            <person name="Zifcakova L."/>
            <person name="Wipf D."/>
            <person name="Zambonelli A."/>
            <person name="Paolocci F."/>
            <person name="Nowrousian M."/>
            <person name="Ottonello S."/>
            <person name="Baldrian P."/>
            <person name="Spatafora J.W."/>
            <person name="Henrissat B."/>
            <person name="Nagy L.G."/>
            <person name="Aury J.M."/>
            <person name="Wincker P."/>
            <person name="Grigoriev I.V."/>
            <person name="Bonfante P."/>
            <person name="Martin F.M."/>
        </authorList>
    </citation>
    <scope>NUCLEOTIDE SEQUENCE [LARGE SCALE GENOMIC DNA]</scope>
    <source>
        <strain evidence="2 3">RN42</strain>
    </source>
</reference>
<keyword evidence="3" id="KW-1185">Reference proteome</keyword>
<feature type="compositionally biased region" description="Low complexity" evidence="1">
    <location>
        <begin position="43"/>
        <end position="58"/>
    </location>
</feature>
<dbReference type="EMBL" id="ML119814">
    <property type="protein sequence ID" value="RPA73631.1"/>
    <property type="molecule type" value="Genomic_DNA"/>
</dbReference>
<gene>
    <name evidence="2" type="ORF">BJ508DRAFT_333865</name>
</gene>
<name>A0A3N4HNE4_ASCIM</name>
<evidence type="ECO:0000313" key="3">
    <source>
        <dbReference type="Proteomes" id="UP000275078"/>
    </source>
</evidence>
<protein>
    <submittedName>
        <fullName evidence="2">Uncharacterized protein</fullName>
    </submittedName>
</protein>
<dbReference type="Proteomes" id="UP000275078">
    <property type="component" value="Unassembled WGS sequence"/>
</dbReference>
<proteinExistence type="predicted"/>
<dbReference type="AlphaFoldDB" id="A0A3N4HNE4"/>
<evidence type="ECO:0000256" key="1">
    <source>
        <dbReference type="SAM" id="MobiDB-lite"/>
    </source>
</evidence>
<accession>A0A3N4HNE4</accession>
<feature type="region of interest" description="Disordered" evidence="1">
    <location>
        <begin position="1"/>
        <end position="62"/>
    </location>
</feature>